<dbReference type="Gene3D" id="1.10.730.10">
    <property type="entry name" value="Isoleucyl-tRNA Synthetase, Domain 1"/>
    <property type="match status" value="1"/>
</dbReference>
<keyword evidence="3" id="KW-0067">ATP-binding</keyword>
<dbReference type="GO" id="GO:0005524">
    <property type="term" value="F:ATP binding"/>
    <property type="evidence" value="ECO:0007669"/>
    <property type="project" value="UniProtKB-KW"/>
</dbReference>
<evidence type="ECO:0000256" key="3">
    <source>
        <dbReference type="ARBA" id="ARBA00022840"/>
    </source>
</evidence>
<gene>
    <name evidence="4" type="ORF">NCTC10135_00295</name>
</gene>
<reference evidence="5" key="1">
    <citation type="submission" date="2018-06" db="EMBL/GenBank/DDBJ databases">
        <authorList>
            <consortium name="Pathogen Informatics"/>
        </authorList>
    </citation>
    <scope>NUCLEOTIDE SEQUENCE [LARGE SCALE GENOMIC DNA]</scope>
    <source>
        <strain evidence="5">NCTC10135</strain>
    </source>
</reference>
<keyword evidence="1" id="KW-0436">Ligase</keyword>
<dbReference type="SUPFAM" id="SSF47323">
    <property type="entry name" value="Anticodon-binding domain of a subclass of class I aminoacyl-tRNA synthetases"/>
    <property type="match status" value="1"/>
</dbReference>
<proteinExistence type="predicted"/>
<organism evidence="4 5">
    <name type="scientific">Metamycoplasma alkalescens</name>
    <dbReference type="NCBI Taxonomy" id="45363"/>
    <lineage>
        <taxon>Bacteria</taxon>
        <taxon>Bacillati</taxon>
        <taxon>Mycoplasmatota</taxon>
        <taxon>Mycoplasmoidales</taxon>
        <taxon>Metamycoplasmataceae</taxon>
        <taxon>Metamycoplasma</taxon>
    </lineage>
</organism>
<dbReference type="GO" id="GO:0006418">
    <property type="term" value="P:tRNA aminoacylation for protein translation"/>
    <property type="evidence" value="ECO:0007669"/>
    <property type="project" value="InterPro"/>
</dbReference>
<sequence>MVFINYLSTLKEINSTDVIRDFGILLSPFAPHFAEEILFNINEKPLQYQSW</sequence>
<dbReference type="Proteomes" id="UP000259864">
    <property type="component" value="Chromosome 1"/>
</dbReference>
<dbReference type="GO" id="GO:0004812">
    <property type="term" value="F:aminoacyl-tRNA ligase activity"/>
    <property type="evidence" value="ECO:0007669"/>
    <property type="project" value="InterPro"/>
</dbReference>
<dbReference type="KEGG" id="mala:NCTC10135_00295"/>
<evidence type="ECO:0000256" key="2">
    <source>
        <dbReference type="ARBA" id="ARBA00022741"/>
    </source>
</evidence>
<evidence type="ECO:0000313" key="4">
    <source>
        <dbReference type="EMBL" id="SYV89795.1"/>
    </source>
</evidence>
<keyword evidence="2" id="KW-0547">Nucleotide-binding</keyword>
<accession>A0A3B0P4G7</accession>
<evidence type="ECO:0000313" key="5">
    <source>
        <dbReference type="Proteomes" id="UP000259864"/>
    </source>
</evidence>
<dbReference type="AlphaFoldDB" id="A0A3B0P4G7"/>
<protein>
    <submittedName>
        <fullName evidence="4">Uncharacterized protein</fullName>
    </submittedName>
</protein>
<dbReference type="InterPro" id="IPR009080">
    <property type="entry name" value="tRNAsynth_Ia_anticodon-bd"/>
</dbReference>
<evidence type="ECO:0000256" key="1">
    <source>
        <dbReference type="ARBA" id="ARBA00022598"/>
    </source>
</evidence>
<name>A0A3B0P4G7_9BACT</name>
<feature type="non-terminal residue" evidence="4">
    <location>
        <position position="51"/>
    </location>
</feature>
<dbReference type="EMBL" id="LS991949">
    <property type="protein sequence ID" value="SYV89795.1"/>
    <property type="molecule type" value="Genomic_DNA"/>
</dbReference>